<sequence>MRWKTSPPPTRPLEQTVSSSMENLADFFATKETEDTTFATSMKTLSVWETSPDRWMDDPETLPDQAPDVAEPSYHQHPLAHLTDFWTDCEFSPRFQTVLNRLHGVLVKDGDPRALQMSTAPDGQALSREQVTRPDGSVWRPRGDELRTHLWTKILVLLEMTAAHLASRGELIDSDRAILEATRLEVLEMTGA</sequence>
<comment type="caution">
    <text evidence="1">The sequence shown here is derived from an EMBL/GenBank/DDBJ whole genome shotgun (WGS) entry which is preliminary data.</text>
</comment>
<evidence type="ECO:0000313" key="1">
    <source>
        <dbReference type="EMBL" id="NKX94272.1"/>
    </source>
</evidence>
<proteinExistence type="predicted"/>
<reference evidence="1 2" key="1">
    <citation type="submission" date="2020-04" db="EMBL/GenBank/DDBJ databases">
        <title>MicrobeNet Type strains.</title>
        <authorList>
            <person name="Nicholson A.C."/>
        </authorList>
    </citation>
    <scope>NUCLEOTIDE SEQUENCE [LARGE SCALE GENOMIC DNA]</scope>
    <source>
        <strain evidence="1 2">ATCC BAA-789</strain>
    </source>
</reference>
<name>A0A9X5FFA9_9MICO</name>
<dbReference type="RefSeq" id="WP_168448346.1">
    <property type="nucleotide sequence ID" value="NZ_JAAXOW010000007.1"/>
</dbReference>
<dbReference type="AlphaFoldDB" id="A0A9X5FFA9"/>
<accession>A0A9X5FFA9</accession>
<keyword evidence="2" id="KW-1185">Reference proteome</keyword>
<protein>
    <submittedName>
        <fullName evidence="1">Uncharacterized protein</fullName>
    </submittedName>
</protein>
<evidence type="ECO:0000313" key="2">
    <source>
        <dbReference type="Proteomes" id="UP000774283"/>
    </source>
</evidence>
<dbReference type="EMBL" id="JAAXOW010000007">
    <property type="protein sequence ID" value="NKX94272.1"/>
    <property type="molecule type" value="Genomic_DNA"/>
</dbReference>
<dbReference type="Proteomes" id="UP000774283">
    <property type="component" value="Unassembled WGS sequence"/>
</dbReference>
<organism evidence="1 2">
    <name type="scientific">Sanguibacter hominis ATCC BAA-789</name>
    <dbReference type="NCBI Taxonomy" id="1312740"/>
    <lineage>
        <taxon>Bacteria</taxon>
        <taxon>Bacillati</taxon>
        <taxon>Actinomycetota</taxon>
        <taxon>Actinomycetes</taxon>
        <taxon>Micrococcales</taxon>
        <taxon>Sanguibacteraceae</taxon>
        <taxon>Sanguibacter</taxon>
    </lineage>
</organism>
<gene>
    <name evidence="1" type="ORF">HF995_13505</name>
</gene>